<dbReference type="AlphaFoldDB" id="A0A345VIK0"/>
<dbReference type="InterPro" id="IPR010064">
    <property type="entry name" value="HK97-gp10_tail"/>
</dbReference>
<evidence type="ECO:0000313" key="1">
    <source>
        <dbReference type="EMBL" id="AXJ12552.1"/>
    </source>
</evidence>
<reference evidence="1 2" key="1">
    <citation type="submission" date="2017-07" db="EMBL/GenBank/DDBJ databases">
        <title>Streptococcus pluranimalium as cause of bovine abortion.</title>
        <authorList>
            <person name="Rodriguez Campos S."/>
            <person name="Gobeli Brawand S."/>
            <person name="Brodard I."/>
            <person name="Rychener L."/>
            <person name="Perreten V."/>
        </authorList>
    </citation>
    <scope>NUCLEOTIDE SEQUENCE [LARGE SCALE GENOMIC DNA]</scope>
    <source>
        <strain evidence="1 2">14A0014</strain>
    </source>
</reference>
<sequence length="116" mass="12853">MDINFEGLEELRNGLLKEATMEKKKAAVRKHTTKLKSSAIKHAVFTGGRTGSYSTGATRQKIMAEYQPTQGKVKATTHYSGYLEVGTRYMSAQSFMKPAMEEIIPAYLADLAKSET</sequence>
<gene>
    <name evidence="1" type="ORF">Sp14A_06230</name>
</gene>
<protein>
    <recommendedName>
        <fullName evidence="3">HK97 gp10 family phage protein</fullName>
    </recommendedName>
</protein>
<dbReference type="NCBIfam" id="TIGR01725">
    <property type="entry name" value="phge_HK97_gp10"/>
    <property type="match status" value="1"/>
</dbReference>
<name>A0A345VIK0_9STRE</name>
<dbReference type="EMBL" id="CP022601">
    <property type="protein sequence ID" value="AXJ12552.1"/>
    <property type="molecule type" value="Genomic_DNA"/>
</dbReference>
<evidence type="ECO:0008006" key="3">
    <source>
        <dbReference type="Google" id="ProtNLM"/>
    </source>
</evidence>
<evidence type="ECO:0000313" key="2">
    <source>
        <dbReference type="Proteomes" id="UP000255411"/>
    </source>
</evidence>
<dbReference type="Proteomes" id="UP000255411">
    <property type="component" value="Chromosome"/>
</dbReference>
<accession>A0A345VIK0</accession>
<organism evidence="1 2">
    <name type="scientific">Streptococcus pluranimalium</name>
    <dbReference type="NCBI Taxonomy" id="82348"/>
    <lineage>
        <taxon>Bacteria</taxon>
        <taxon>Bacillati</taxon>
        <taxon>Bacillota</taxon>
        <taxon>Bacilli</taxon>
        <taxon>Lactobacillales</taxon>
        <taxon>Streptococcaceae</taxon>
        <taxon>Streptococcus</taxon>
    </lineage>
</organism>
<dbReference type="RefSeq" id="WP_115129854.1">
    <property type="nucleotide sequence ID" value="NZ_CP022601.1"/>
</dbReference>
<proteinExistence type="predicted"/>